<organism evidence="1 2">
    <name type="scientific">Cinchona calisaya</name>
    <dbReference type="NCBI Taxonomy" id="153742"/>
    <lineage>
        <taxon>Eukaryota</taxon>
        <taxon>Viridiplantae</taxon>
        <taxon>Streptophyta</taxon>
        <taxon>Embryophyta</taxon>
        <taxon>Tracheophyta</taxon>
        <taxon>Spermatophyta</taxon>
        <taxon>Magnoliopsida</taxon>
        <taxon>eudicotyledons</taxon>
        <taxon>Gunneridae</taxon>
        <taxon>Pentapetalae</taxon>
        <taxon>asterids</taxon>
        <taxon>lamiids</taxon>
        <taxon>Gentianales</taxon>
        <taxon>Rubiaceae</taxon>
        <taxon>Cinchonoideae</taxon>
        <taxon>Cinchoneae</taxon>
        <taxon>Cinchona</taxon>
    </lineage>
</organism>
<evidence type="ECO:0000313" key="2">
    <source>
        <dbReference type="Proteomes" id="UP001630127"/>
    </source>
</evidence>
<name>A0ABD3A444_9GENT</name>
<accession>A0ABD3A444</accession>
<sequence>MGWLMKEWKGCLGRKEKGWLRKKSGREKMWDGRTREERRGWVVADYREGMGGVARVRRRRKAVKKLWSVVEGKESGGDGLLMEGKRWLGRERNAGTEVLPSQKL</sequence>
<dbReference type="Proteomes" id="UP001630127">
    <property type="component" value="Unassembled WGS sequence"/>
</dbReference>
<comment type="caution">
    <text evidence="1">The sequence shown here is derived from an EMBL/GenBank/DDBJ whole genome shotgun (WGS) entry which is preliminary data.</text>
</comment>
<evidence type="ECO:0000313" key="1">
    <source>
        <dbReference type="EMBL" id="KAL3525671.1"/>
    </source>
</evidence>
<dbReference type="EMBL" id="JBJUIK010000006">
    <property type="protein sequence ID" value="KAL3525671.1"/>
    <property type="molecule type" value="Genomic_DNA"/>
</dbReference>
<reference evidence="1 2" key="1">
    <citation type="submission" date="2024-11" db="EMBL/GenBank/DDBJ databases">
        <title>A near-complete genome assembly of Cinchona calisaya.</title>
        <authorList>
            <person name="Lian D.C."/>
            <person name="Zhao X.W."/>
            <person name="Wei L."/>
        </authorList>
    </citation>
    <scope>NUCLEOTIDE SEQUENCE [LARGE SCALE GENOMIC DNA]</scope>
    <source>
        <tissue evidence="1">Nenye</tissue>
    </source>
</reference>
<keyword evidence="2" id="KW-1185">Reference proteome</keyword>
<proteinExistence type="predicted"/>
<gene>
    <name evidence="1" type="ORF">ACH5RR_014043</name>
</gene>
<dbReference type="AlphaFoldDB" id="A0ABD3A444"/>
<protein>
    <submittedName>
        <fullName evidence="1">Uncharacterized protein</fullName>
    </submittedName>
</protein>